<gene>
    <name evidence="2" type="ORF">Cgig2_013472</name>
</gene>
<evidence type="ECO:0000313" key="2">
    <source>
        <dbReference type="EMBL" id="KAJ8436431.1"/>
    </source>
</evidence>
<proteinExistence type="predicted"/>
<keyword evidence="3" id="KW-1185">Reference proteome</keyword>
<protein>
    <submittedName>
        <fullName evidence="2">Uncharacterized protein</fullName>
    </submittedName>
</protein>
<comment type="caution">
    <text evidence="2">The sequence shown here is derived from an EMBL/GenBank/DDBJ whole genome shotgun (WGS) entry which is preliminary data.</text>
</comment>
<dbReference type="Proteomes" id="UP001153076">
    <property type="component" value="Unassembled WGS sequence"/>
</dbReference>
<evidence type="ECO:0000313" key="3">
    <source>
        <dbReference type="Proteomes" id="UP001153076"/>
    </source>
</evidence>
<feature type="region of interest" description="Disordered" evidence="1">
    <location>
        <begin position="60"/>
        <end position="91"/>
    </location>
</feature>
<accession>A0A9Q1K4T2</accession>
<sequence length="182" mass="20581">MATYWPPFQTCCKVHFQDEATVGRLCERLLMEKYRNLYNYIVHPIAAPRMWEKRNLPNLDPPYAQRKTGGPSEHKRREFMNTPLPESQSQQLSYKALGSGTNRCKTCKHLGHNAPTCGRPRDEHGRLLTKRKRILIEDKIPKSRGRPKKQKPATLTPTPSTIAAAQAGPSTQCSQVGASQTT</sequence>
<feature type="compositionally biased region" description="Polar residues" evidence="1">
    <location>
        <begin position="153"/>
        <end position="182"/>
    </location>
</feature>
<dbReference type="AlphaFoldDB" id="A0A9Q1K4T2"/>
<feature type="region of interest" description="Disordered" evidence="1">
    <location>
        <begin position="137"/>
        <end position="182"/>
    </location>
</feature>
<evidence type="ECO:0000256" key="1">
    <source>
        <dbReference type="SAM" id="MobiDB-lite"/>
    </source>
</evidence>
<dbReference type="OrthoDB" id="125347at2759"/>
<reference evidence="2" key="1">
    <citation type="submission" date="2022-04" db="EMBL/GenBank/DDBJ databases">
        <title>Carnegiea gigantea Genome sequencing and assembly v2.</title>
        <authorList>
            <person name="Copetti D."/>
            <person name="Sanderson M.J."/>
            <person name="Burquez A."/>
            <person name="Wojciechowski M.F."/>
        </authorList>
    </citation>
    <scope>NUCLEOTIDE SEQUENCE</scope>
    <source>
        <strain evidence="2">SGP5-SGP5p</strain>
        <tissue evidence="2">Aerial part</tissue>
    </source>
</reference>
<name>A0A9Q1K4T2_9CARY</name>
<organism evidence="2 3">
    <name type="scientific">Carnegiea gigantea</name>
    <dbReference type="NCBI Taxonomy" id="171969"/>
    <lineage>
        <taxon>Eukaryota</taxon>
        <taxon>Viridiplantae</taxon>
        <taxon>Streptophyta</taxon>
        <taxon>Embryophyta</taxon>
        <taxon>Tracheophyta</taxon>
        <taxon>Spermatophyta</taxon>
        <taxon>Magnoliopsida</taxon>
        <taxon>eudicotyledons</taxon>
        <taxon>Gunneridae</taxon>
        <taxon>Pentapetalae</taxon>
        <taxon>Caryophyllales</taxon>
        <taxon>Cactineae</taxon>
        <taxon>Cactaceae</taxon>
        <taxon>Cactoideae</taxon>
        <taxon>Echinocereeae</taxon>
        <taxon>Carnegiea</taxon>
    </lineage>
</organism>
<dbReference type="EMBL" id="JAKOGI010000344">
    <property type="protein sequence ID" value="KAJ8436431.1"/>
    <property type="molecule type" value="Genomic_DNA"/>
</dbReference>
<feature type="compositionally biased region" description="Basic residues" evidence="1">
    <location>
        <begin position="142"/>
        <end position="151"/>
    </location>
</feature>